<keyword evidence="2" id="KW-1185">Reference proteome</keyword>
<evidence type="ECO:0000313" key="2">
    <source>
        <dbReference type="Proteomes" id="UP001341840"/>
    </source>
</evidence>
<dbReference type="EMBL" id="JASCZI010000083">
    <property type="protein sequence ID" value="MED6108406.1"/>
    <property type="molecule type" value="Genomic_DNA"/>
</dbReference>
<dbReference type="Proteomes" id="UP001341840">
    <property type="component" value="Unassembled WGS sequence"/>
</dbReference>
<organism evidence="1 2">
    <name type="scientific">Stylosanthes scabra</name>
    <dbReference type="NCBI Taxonomy" id="79078"/>
    <lineage>
        <taxon>Eukaryota</taxon>
        <taxon>Viridiplantae</taxon>
        <taxon>Streptophyta</taxon>
        <taxon>Embryophyta</taxon>
        <taxon>Tracheophyta</taxon>
        <taxon>Spermatophyta</taxon>
        <taxon>Magnoliopsida</taxon>
        <taxon>eudicotyledons</taxon>
        <taxon>Gunneridae</taxon>
        <taxon>Pentapetalae</taxon>
        <taxon>rosids</taxon>
        <taxon>fabids</taxon>
        <taxon>Fabales</taxon>
        <taxon>Fabaceae</taxon>
        <taxon>Papilionoideae</taxon>
        <taxon>50 kb inversion clade</taxon>
        <taxon>dalbergioids sensu lato</taxon>
        <taxon>Dalbergieae</taxon>
        <taxon>Pterocarpus clade</taxon>
        <taxon>Stylosanthes</taxon>
    </lineage>
</organism>
<comment type="caution">
    <text evidence="1">The sequence shown here is derived from an EMBL/GenBank/DDBJ whole genome shotgun (WGS) entry which is preliminary data.</text>
</comment>
<accession>A0ABU6Q957</accession>
<gene>
    <name evidence="1" type="ORF">PIB30_023625</name>
</gene>
<sequence>MNRHWFWSYSVSRELMLPPLSGVTSNSFKSLGFQLSIWHFNGGPQSRRDQVEQVFEHVSFIFQESVPTS</sequence>
<protein>
    <submittedName>
        <fullName evidence="1">Uncharacterized protein</fullName>
    </submittedName>
</protein>
<evidence type="ECO:0000313" key="1">
    <source>
        <dbReference type="EMBL" id="MED6108406.1"/>
    </source>
</evidence>
<proteinExistence type="predicted"/>
<reference evidence="1 2" key="1">
    <citation type="journal article" date="2023" name="Plants (Basel)">
        <title>Bridging the Gap: Combining Genomics and Transcriptomics Approaches to Understand Stylosanthes scabra, an Orphan Legume from the Brazilian Caatinga.</title>
        <authorList>
            <person name="Ferreira-Neto J.R.C."/>
            <person name="da Silva M.D."/>
            <person name="Binneck E."/>
            <person name="de Melo N.F."/>
            <person name="da Silva R.H."/>
            <person name="de Melo A.L.T.M."/>
            <person name="Pandolfi V."/>
            <person name="Bustamante F.O."/>
            <person name="Brasileiro-Vidal A.C."/>
            <person name="Benko-Iseppon A.M."/>
        </authorList>
    </citation>
    <scope>NUCLEOTIDE SEQUENCE [LARGE SCALE GENOMIC DNA]</scope>
    <source>
        <tissue evidence="1">Leaves</tissue>
    </source>
</reference>
<name>A0ABU6Q957_9FABA</name>